<proteinExistence type="inferred from homology"/>
<keyword evidence="5 7" id="KW-0238">DNA-binding</keyword>
<name>A0A0R1USH1_9LACO</name>
<evidence type="ECO:0000313" key="11">
    <source>
        <dbReference type="Proteomes" id="UP000051084"/>
    </source>
</evidence>
<comment type="caution">
    <text evidence="10">The sequence shown here is derived from an EMBL/GenBank/DDBJ whole genome shotgun (WGS) entry which is preliminary data.</text>
</comment>
<protein>
    <recommendedName>
        <fullName evidence="7">Arginine repressor</fullName>
    </recommendedName>
</protein>
<dbReference type="InterPro" id="IPR020899">
    <property type="entry name" value="Arg_repress_C"/>
</dbReference>
<dbReference type="Gene3D" id="3.30.1360.40">
    <property type="match status" value="1"/>
</dbReference>
<dbReference type="Pfam" id="PF01316">
    <property type="entry name" value="Arg_repressor"/>
    <property type="match status" value="1"/>
</dbReference>
<sequence>MEYQARRQAIEQLVTKNIIKNQQELIKLLNQQGYTVTQATVSRDLEELSIVKVHDHQVGTHYAKLELQVTRDQWRLIQMIKQWVESVTTVKFMNVVKTTPNSNFATIVAGEFDTHPNEKLIVGTLAGNDTLIIISPNEIAANTVKNFIQQYLTTK</sequence>
<dbReference type="InterPro" id="IPR036251">
    <property type="entry name" value="Arg_repress_C_sf"/>
</dbReference>
<dbReference type="Pfam" id="PF02863">
    <property type="entry name" value="Arg_repressor_C"/>
    <property type="match status" value="1"/>
</dbReference>
<evidence type="ECO:0000256" key="7">
    <source>
        <dbReference type="HAMAP-Rule" id="MF_00173"/>
    </source>
</evidence>
<dbReference type="RefSeq" id="WP_054652522.1">
    <property type="nucleotide sequence ID" value="NZ_AZGC01000013.1"/>
</dbReference>
<dbReference type="STRING" id="417373.GCA_001570685_00419"/>
<keyword evidence="7" id="KW-0678">Repressor</keyword>
<evidence type="ECO:0000259" key="9">
    <source>
        <dbReference type="Pfam" id="PF02863"/>
    </source>
</evidence>
<keyword evidence="7" id="KW-0055">Arginine biosynthesis</keyword>
<dbReference type="PANTHER" id="PTHR34471">
    <property type="entry name" value="ARGININE REPRESSOR"/>
    <property type="match status" value="1"/>
</dbReference>
<dbReference type="GO" id="GO:0003677">
    <property type="term" value="F:DNA binding"/>
    <property type="evidence" value="ECO:0007669"/>
    <property type="project" value="UniProtKB-KW"/>
</dbReference>
<dbReference type="GO" id="GO:1900079">
    <property type="term" value="P:regulation of arginine biosynthetic process"/>
    <property type="evidence" value="ECO:0007669"/>
    <property type="project" value="UniProtKB-UniRule"/>
</dbReference>
<evidence type="ECO:0000256" key="5">
    <source>
        <dbReference type="ARBA" id="ARBA00023125"/>
    </source>
</evidence>
<evidence type="ECO:0000313" key="10">
    <source>
        <dbReference type="EMBL" id="KRL96071.1"/>
    </source>
</evidence>
<dbReference type="PATRIC" id="fig|1423742.4.peg.534"/>
<evidence type="ECO:0000259" key="8">
    <source>
        <dbReference type="Pfam" id="PF01316"/>
    </source>
</evidence>
<keyword evidence="3 7" id="KW-0963">Cytoplasm</keyword>
<evidence type="ECO:0000256" key="6">
    <source>
        <dbReference type="ARBA" id="ARBA00023163"/>
    </source>
</evidence>
<feature type="domain" description="Arginine repressor C-terminal" evidence="9">
    <location>
        <begin position="81"/>
        <end position="149"/>
    </location>
</feature>
<keyword evidence="4 7" id="KW-0805">Transcription regulation</keyword>
<keyword evidence="6 7" id="KW-0804">Transcription</keyword>
<dbReference type="InterPro" id="IPR001669">
    <property type="entry name" value="Arg_repress"/>
</dbReference>
<dbReference type="InterPro" id="IPR036390">
    <property type="entry name" value="WH_DNA-bd_sf"/>
</dbReference>
<keyword evidence="11" id="KW-1185">Reference proteome</keyword>
<dbReference type="SUPFAM" id="SSF46785">
    <property type="entry name" value="Winged helix' DNA-binding domain"/>
    <property type="match status" value="1"/>
</dbReference>
<gene>
    <name evidence="7" type="primary">argR</name>
    <name evidence="10" type="ORF">FC21_GL000512</name>
</gene>
<evidence type="ECO:0000256" key="2">
    <source>
        <dbReference type="ARBA" id="ARBA00008316"/>
    </source>
</evidence>
<dbReference type="GO" id="GO:0006526">
    <property type="term" value="P:L-arginine biosynthetic process"/>
    <property type="evidence" value="ECO:0007669"/>
    <property type="project" value="UniProtKB-UniPathway"/>
</dbReference>
<dbReference type="Proteomes" id="UP000051084">
    <property type="component" value="Unassembled WGS sequence"/>
</dbReference>
<dbReference type="PANTHER" id="PTHR34471:SF1">
    <property type="entry name" value="ARGININE REPRESSOR"/>
    <property type="match status" value="1"/>
</dbReference>
<keyword evidence="7" id="KW-0028">Amino-acid biosynthesis</keyword>
<dbReference type="UniPathway" id="UPA00068"/>
<dbReference type="SUPFAM" id="SSF55252">
    <property type="entry name" value="C-terminal domain of arginine repressor"/>
    <property type="match status" value="1"/>
</dbReference>
<dbReference type="HAMAP" id="MF_00173">
    <property type="entry name" value="Arg_repressor"/>
    <property type="match status" value="1"/>
</dbReference>
<evidence type="ECO:0000256" key="4">
    <source>
        <dbReference type="ARBA" id="ARBA00023015"/>
    </source>
</evidence>
<dbReference type="Gene3D" id="1.10.10.10">
    <property type="entry name" value="Winged helix-like DNA-binding domain superfamily/Winged helix DNA-binding domain"/>
    <property type="match status" value="1"/>
</dbReference>
<feature type="domain" description="Arginine repressor DNA-binding" evidence="8">
    <location>
        <begin position="2"/>
        <end position="62"/>
    </location>
</feature>
<comment type="function">
    <text evidence="7">Regulates arginine biosynthesis genes.</text>
</comment>
<dbReference type="GO" id="GO:0003700">
    <property type="term" value="F:DNA-binding transcription factor activity"/>
    <property type="evidence" value="ECO:0007669"/>
    <property type="project" value="UniProtKB-UniRule"/>
</dbReference>
<dbReference type="InterPro" id="IPR036388">
    <property type="entry name" value="WH-like_DNA-bd_sf"/>
</dbReference>
<dbReference type="PRINTS" id="PR01467">
    <property type="entry name" value="ARGREPRESSOR"/>
</dbReference>
<dbReference type="GO" id="GO:0005737">
    <property type="term" value="C:cytoplasm"/>
    <property type="evidence" value="ECO:0007669"/>
    <property type="project" value="UniProtKB-SubCell"/>
</dbReference>
<accession>A0A0R1USH1</accession>
<dbReference type="AlphaFoldDB" id="A0A0R1USH1"/>
<dbReference type="GO" id="GO:0034618">
    <property type="term" value="F:arginine binding"/>
    <property type="evidence" value="ECO:0007669"/>
    <property type="project" value="InterPro"/>
</dbReference>
<dbReference type="OrthoDB" id="9807089at2"/>
<dbReference type="EMBL" id="AZGC01000013">
    <property type="protein sequence ID" value="KRL96071.1"/>
    <property type="molecule type" value="Genomic_DNA"/>
</dbReference>
<comment type="similarity">
    <text evidence="2 7">Belongs to the ArgR family.</text>
</comment>
<organism evidence="10 11">
    <name type="scientific">Limosilactobacillus equigenerosi DSM 18793 = JCM 14505</name>
    <dbReference type="NCBI Taxonomy" id="1423742"/>
    <lineage>
        <taxon>Bacteria</taxon>
        <taxon>Bacillati</taxon>
        <taxon>Bacillota</taxon>
        <taxon>Bacilli</taxon>
        <taxon>Lactobacillales</taxon>
        <taxon>Lactobacillaceae</taxon>
        <taxon>Limosilactobacillus</taxon>
    </lineage>
</organism>
<comment type="subcellular location">
    <subcellularLocation>
        <location evidence="1 7">Cytoplasm</location>
    </subcellularLocation>
</comment>
<dbReference type="InterPro" id="IPR020900">
    <property type="entry name" value="Arg_repress_DNA-bd"/>
</dbReference>
<evidence type="ECO:0000256" key="3">
    <source>
        <dbReference type="ARBA" id="ARBA00022490"/>
    </source>
</evidence>
<evidence type="ECO:0000256" key="1">
    <source>
        <dbReference type="ARBA" id="ARBA00004496"/>
    </source>
</evidence>
<comment type="pathway">
    <text evidence="7">Amino-acid biosynthesis; L-arginine biosynthesis [regulation].</text>
</comment>
<dbReference type="GO" id="GO:0051259">
    <property type="term" value="P:protein complex oligomerization"/>
    <property type="evidence" value="ECO:0007669"/>
    <property type="project" value="InterPro"/>
</dbReference>
<reference evidence="10 11" key="1">
    <citation type="journal article" date="2015" name="Genome Announc.">
        <title>Expanding the biotechnology potential of lactobacilli through comparative genomics of 213 strains and associated genera.</title>
        <authorList>
            <person name="Sun Z."/>
            <person name="Harris H.M."/>
            <person name="McCann A."/>
            <person name="Guo C."/>
            <person name="Argimon S."/>
            <person name="Zhang W."/>
            <person name="Yang X."/>
            <person name="Jeffery I.B."/>
            <person name="Cooney J.C."/>
            <person name="Kagawa T.F."/>
            <person name="Liu W."/>
            <person name="Song Y."/>
            <person name="Salvetti E."/>
            <person name="Wrobel A."/>
            <person name="Rasinkangas P."/>
            <person name="Parkhill J."/>
            <person name="Rea M.C."/>
            <person name="O'Sullivan O."/>
            <person name="Ritari J."/>
            <person name="Douillard F.P."/>
            <person name="Paul Ross R."/>
            <person name="Yang R."/>
            <person name="Briner A.E."/>
            <person name="Felis G.E."/>
            <person name="de Vos W.M."/>
            <person name="Barrangou R."/>
            <person name="Klaenhammer T.R."/>
            <person name="Caufield P.W."/>
            <person name="Cui Y."/>
            <person name="Zhang H."/>
            <person name="O'Toole P.W."/>
        </authorList>
    </citation>
    <scope>NUCLEOTIDE SEQUENCE [LARGE SCALE GENOMIC DNA]</scope>
    <source>
        <strain evidence="10 11">DSM 18793</strain>
    </source>
</reference>